<proteinExistence type="predicted"/>
<protein>
    <submittedName>
        <fullName evidence="1">Uncharacterized protein</fullName>
    </submittedName>
</protein>
<dbReference type="EMBL" id="MU005965">
    <property type="protein sequence ID" value="KAF2862490.1"/>
    <property type="molecule type" value="Genomic_DNA"/>
</dbReference>
<dbReference type="Proteomes" id="UP000799421">
    <property type="component" value="Unassembled WGS sequence"/>
</dbReference>
<reference evidence="1" key="1">
    <citation type="journal article" date="2020" name="Stud. Mycol.">
        <title>101 Dothideomycetes genomes: a test case for predicting lifestyles and emergence of pathogens.</title>
        <authorList>
            <person name="Haridas S."/>
            <person name="Albert R."/>
            <person name="Binder M."/>
            <person name="Bloem J."/>
            <person name="Labutti K."/>
            <person name="Salamov A."/>
            <person name="Andreopoulos B."/>
            <person name="Baker S."/>
            <person name="Barry K."/>
            <person name="Bills G."/>
            <person name="Bluhm B."/>
            <person name="Cannon C."/>
            <person name="Castanera R."/>
            <person name="Culley D."/>
            <person name="Daum C."/>
            <person name="Ezra D."/>
            <person name="Gonzalez J."/>
            <person name="Henrissat B."/>
            <person name="Kuo A."/>
            <person name="Liang C."/>
            <person name="Lipzen A."/>
            <person name="Lutzoni F."/>
            <person name="Magnuson J."/>
            <person name="Mondo S."/>
            <person name="Nolan M."/>
            <person name="Ohm R."/>
            <person name="Pangilinan J."/>
            <person name="Park H.-J."/>
            <person name="Ramirez L."/>
            <person name="Alfaro M."/>
            <person name="Sun H."/>
            <person name="Tritt A."/>
            <person name="Yoshinaga Y."/>
            <person name="Zwiers L.-H."/>
            <person name="Turgeon B."/>
            <person name="Goodwin S."/>
            <person name="Spatafora J."/>
            <person name="Crous P."/>
            <person name="Grigoriev I."/>
        </authorList>
    </citation>
    <scope>NUCLEOTIDE SEQUENCE</scope>
    <source>
        <strain evidence="1">CBS 480.64</strain>
    </source>
</reference>
<evidence type="ECO:0000313" key="1">
    <source>
        <dbReference type="EMBL" id="KAF2862490.1"/>
    </source>
</evidence>
<gene>
    <name evidence="1" type="ORF">K470DRAFT_173432</name>
</gene>
<organism evidence="1 2">
    <name type="scientific">Piedraia hortae CBS 480.64</name>
    <dbReference type="NCBI Taxonomy" id="1314780"/>
    <lineage>
        <taxon>Eukaryota</taxon>
        <taxon>Fungi</taxon>
        <taxon>Dikarya</taxon>
        <taxon>Ascomycota</taxon>
        <taxon>Pezizomycotina</taxon>
        <taxon>Dothideomycetes</taxon>
        <taxon>Dothideomycetidae</taxon>
        <taxon>Capnodiales</taxon>
        <taxon>Piedraiaceae</taxon>
        <taxon>Piedraia</taxon>
    </lineage>
</organism>
<name>A0A6A7C4V8_9PEZI</name>
<keyword evidence="2" id="KW-1185">Reference proteome</keyword>
<accession>A0A6A7C4V8</accession>
<dbReference type="AlphaFoldDB" id="A0A6A7C4V8"/>
<sequence length="132" mass="14863">MYGRHLHSYEPRCKPGVNRSWNPYVDLVGQNRPRIPGTSDPWLRYRQWLQQWARGEDGTGPSATPFQYCLATFPMRLDTLAFSQNYLSDLGGVPASGGFTLCCYLMFHRRCTSSPSQHPDDISNPPSAAPPS</sequence>
<evidence type="ECO:0000313" key="2">
    <source>
        <dbReference type="Proteomes" id="UP000799421"/>
    </source>
</evidence>